<accession>A0A2J8A761</accession>
<protein>
    <recommendedName>
        <fullName evidence="3">Ankyrin repeat domain-containing protein</fullName>
    </recommendedName>
</protein>
<dbReference type="PANTHER" id="PTHR46586:SF3">
    <property type="entry name" value="ANKYRIN REPEAT-CONTAINING PROTEIN"/>
    <property type="match status" value="1"/>
</dbReference>
<evidence type="ECO:0000313" key="2">
    <source>
        <dbReference type="Proteomes" id="UP000236333"/>
    </source>
</evidence>
<organism evidence="1 2">
    <name type="scientific">Tetrabaena socialis</name>
    <dbReference type="NCBI Taxonomy" id="47790"/>
    <lineage>
        <taxon>Eukaryota</taxon>
        <taxon>Viridiplantae</taxon>
        <taxon>Chlorophyta</taxon>
        <taxon>core chlorophytes</taxon>
        <taxon>Chlorophyceae</taxon>
        <taxon>CS clade</taxon>
        <taxon>Chlamydomonadales</taxon>
        <taxon>Tetrabaenaceae</taxon>
        <taxon>Tetrabaena</taxon>
    </lineage>
</organism>
<dbReference type="Gene3D" id="1.25.40.20">
    <property type="entry name" value="Ankyrin repeat-containing domain"/>
    <property type="match status" value="1"/>
</dbReference>
<sequence>MPDALPRLTWLVSRGYRLNWGVLDQVIGTGNLELVQYVMSQVLTGPTCWWTFRFPGSMTPEILNFIHTAGFVASRPGALRQSARAGNLPAMAWLLKDGDLDEAIFEQAAEGGSMAATVWLHERGCPWDERTFRAAVTHGSEELLEFLAAHGCPMDGTAYASAAKHGNIEMMCCLKRLGCPLTAATFWQGVRMWHAHETWRTQTAPFQRAVRSAPVLA</sequence>
<reference evidence="1 2" key="1">
    <citation type="journal article" date="2017" name="Mol. Biol. Evol.">
        <title>The 4-celled Tetrabaena socialis nuclear genome reveals the essential components for genetic control of cell number at the origin of multicellularity in the volvocine lineage.</title>
        <authorList>
            <person name="Featherston J."/>
            <person name="Arakaki Y."/>
            <person name="Hanschen E.R."/>
            <person name="Ferris P.J."/>
            <person name="Michod R.E."/>
            <person name="Olson B.J.S.C."/>
            <person name="Nozaki H."/>
            <person name="Durand P.M."/>
        </authorList>
    </citation>
    <scope>NUCLEOTIDE SEQUENCE [LARGE SCALE GENOMIC DNA]</scope>
    <source>
        <strain evidence="1 2">NIES-571</strain>
    </source>
</reference>
<dbReference type="InterPro" id="IPR036770">
    <property type="entry name" value="Ankyrin_rpt-contain_sf"/>
</dbReference>
<proteinExistence type="predicted"/>
<dbReference type="InterPro" id="IPR052050">
    <property type="entry name" value="SecEffector_AnkRepeat"/>
</dbReference>
<evidence type="ECO:0008006" key="3">
    <source>
        <dbReference type="Google" id="ProtNLM"/>
    </source>
</evidence>
<evidence type="ECO:0000313" key="1">
    <source>
        <dbReference type="EMBL" id="PNH08358.1"/>
    </source>
</evidence>
<gene>
    <name evidence="1" type="ORF">TSOC_005128</name>
</gene>
<dbReference type="OrthoDB" id="498371at2759"/>
<dbReference type="PANTHER" id="PTHR46586">
    <property type="entry name" value="ANKYRIN REPEAT-CONTAINING PROTEIN"/>
    <property type="match status" value="1"/>
</dbReference>
<dbReference type="AlphaFoldDB" id="A0A2J8A761"/>
<dbReference type="Proteomes" id="UP000236333">
    <property type="component" value="Unassembled WGS sequence"/>
</dbReference>
<name>A0A2J8A761_9CHLO</name>
<dbReference type="SUPFAM" id="SSF140860">
    <property type="entry name" value="Pseudo ankyrin repeat-like"/>
    <property type="match status" value="1"/>
</dbReference>
<comment type="caution">
    <text evidence="1">The sequence shown here is derived from an EMBL/GenBank/DDBJ whole genome shotgun (WGS) entry which is preliminary data.</text>
</comment>
<dbReference type="EMBL" id="PGGS01000133">
    <property type="protein sequence ID" value="PNH08358.1"/>
    <property type="molecule type" value="Genomic_DNA"/>
</dbReference>
<keyword evidence="2" id="KW-1185">Reference proteome</keyword>